<evidence type="ECO:0000313" key="2">
    <source>
        <dbReference type="Proteomes" id="UP000570514"/>
    </source>
</evidence>
<organism evidence="1 2">
    <name type="scientific">Rhizomicrobium palustre</name>
    <dbReference type="NCBI Taxonomy" id="189966"/>
    <lineage>
        <taxon>Bacteria</taxon>
        <taxon>Pseudomonadati</taxon>
        <taxon>Pseudomonadota</taxon>
        <taxon>Alphaproteobacteria</taxon>
        <taxon>Micropepsales</taxon>
        <taxon>Micropepsaceae</taxon>
        <taxon>Rhizomicrobium</taxon>
    </lineage>
</organism>
<proteinExistence type="predicted"/>
<protein>
    <submittedName>
        <fullName evidence="1">Hemin uptake protein HemP</fullName>
    </submittedName>
</protein>
<dbReference type="InterPro" id="IPR019600">
    <property type="entry name" value="Hemin_uptake_protein_HemP"/>
</dbReference>
<dbReference type="EMBL" id="JAASRM010000001">
    <property type="protein sequence ID" value="NIK89644.1"/>
    <property type="molecule type" value="Genomic_DNA"/>
</dbReference>
<sequence length="51" mass="5721">MNQAPLPRTKPEPPRLSAQMVLKGAREVILVHGREEYRLKLTAAGKLILTK</sequence>
<dbReference type="RefSeq" id="WP_167083714.1">
    <property type="nucleotide sequence ID" value="NZ_BAAADC010000001.1"/>
</dbReference>
<evidence type="ECO:0000313" key="1">
    <source>
        <dbReference type="EMBL" id="NIK89644.1"/>
    </source>
</evidence>
<dbReference type="Pfam" id="PF10636">
    <property type="entry name" value="hemP"/>
    <property type="match status" value="1"/>
</dbReference>
<accession>A0A846N108</accession>
<dbReference type="Gene3D" id="2.10.70.10">
    <property type="entry name" value="Complement Module, domain 1"/>
    <property type="match status" value="1"/>
</dbReference>
<gene>
    <name evidence="1" type="ORF">FHS83_002962</name>
</gene>
<dbReference type="AlphaFoldDB" id="A0A846N108"/>
<reference evidence="1 2" key="1">
    <citation type="submission" date="2020-03" db="EMBL/GenBank/DDBJ databases">
        <title>Genomic Encyclopedia of Type Strains, Phase IV (KMG-IV): sequencing the most valuable type-strain genomes for metagenomic binning, comparative biology and taxonomic classification.</title>
        <authorList>
            <person name="Goeker M."/>
        </authorList>
    </citation>
    <scope>NUCLEOTIDE SEQUENCE [LARGE SCALE GENOMIC DNA]</scope>
    <source>
        <strain evidence="1 2">DSM 19867</strain>
    </source>
</reference>
<dbReference type="Proteomes" id="UP000570514">
    <property type="component" value="Unassembled WGS sequence"/>
</dbReference>
<name>A0A846N108_9PROT</name>
<comment type="caution">
    <text evidence="1">The sequence shown here is derived from an EMBL/GenBank/DDBJ whole genome shotgun (WGS) entry which is preliminary data.</text>
</comment>
<keyword evidence="2" id="KW-1185">Reference proteome</keyword>